<dbReference type="SUPFAM" id="SSF52058">
    <property type="entry name" value="L domain-like"/>
    <property type="match status" value="1"/>
</dbReference>
<dbReference type="PANTHER" id="PTHR11017:SF570">
    <property type="entry name" value="DISEASE RESISTANCE PROTEIN (TIR-NBS CLASS)-RELATED"/>
    <property type="match status" value="1"/>
</dbReference>
<organism evidence="8 9">
    <name type="scientific">Corymbia citriodora subsp. variegata</name>
    <dbReference type="NCBI Taxonomy" id="360336"/>
    <lineage>
        <taxon>Eukaryota</taxon>
        <taxon>Viridiplantae</taxon>
        <taxon>Streptophyta</taxon>
        <taxon>Embryophyta</taxon>
        <taxon>Tracheophyta</taxon>
        <taxon>Spermatophyta</taxon>
        <taxon>Magnoliopsida</taxon>
        <taxon>eudicotyledons</taxon>
        <taxon>Gunneridae</taxon>
        <taxon>Pentapetalae</taxon>
        <taxon>rosids</taxon>
        <taxon>malvids</taxon>
        <taxon>Myrtales</taxon>
        <taxon>Myrtaceae</taxon>
        <taxon>Myrtoideae</taxon>
        <taxon>Eucalypteae</taxon>
        <taxon>Corymbia</taxon>
    </lineage>
</organism>
<name>A0A8T0CHH4_CORYI</name>
<dbReference type="EMBL" id="MU091269">
    <property type="protein sequence ID" value="KAF7847101.1"/>
    <property type="molecule type" value="Genomic_DNA"/>
</dbReference>
<dbReference type="PANTHER" id="PTHR11017">
    <property type="entry name" value="LEUCINE-RICH REPEAT-CONTAINING PROTEIN"/>
    <property type="match status" value="1"/>
</dbReference>
<evidence type="ECO:0000256" key="3">
    <source>
        <dbReference type="ARBA" id="ARBA00022737"/>
    </source>
</evidence>
<keyword evidence="3" id="KW-0677">Repeat</keyword>
<dbReference type="InterPro" id="IPR058546">
    <property type="entry name" value="RPS4B/Roq1-like_LRR"/>
</dbReference>
<dbReference type="PRINTS" id="PR00364">
    <property type="entry name" value="DISEASERSIST"/>
</dbReference>
<evidence type="ECO:0000256" key="1">
    <source>
        <dbReference type="ARBA" id="ARBA00011982"/>
    </source>
</evidence>
<dbReference type="Gene3D" id="1.10.8.430">
    <property type="entry name" value="Helical domain of apoptotic protease-activating factors"/>
    <property type="match status" value="1"/>
</dbReference>
<reference evidence="8" key="1">
    <citation type="submission" date="2020-05" db="EMBL/GenBank/DDBJ databases">
        <title>WGS assembly of Corymbia citriodora subspecies variegata.</title>
        <authorList>
            <person name="Barry K."/>
            <person name="Hundley H."/>
            <person name="Shu S."/>
            <person name="Jenkins J."/>
            <person name="Grimwood J."/>
            <person name="Baten A."/>
        </authorList>
    </citation>
    <scope>NUCLEOTIDE SEQUENCE</scope>
    <source>
        <strain evidence="8">CV2-018</strain>
    </source>
</reference>
<evidence type="ECO:0000256" key="2">
    <source>
        <dbReference type="ARBA" id="ARBA00022614"/>
    </source>
</evidence>
<feature type="domain" description="AAA+ ATPase" evidence="7">
    <location>
        <begin position="53"/>
        <end position="189"/>
    </location>
</feature>
<dbReference type="InterPro" id="IPR003593">
    <property type="entry name" value="AAA+_ATPase"/>
</dbReference>
<protein>
    <recommendedName>
        <fullName evidence="1">ADP-ribosyl cyclase/cyclic ADP-ribose hydrolase</fullName>
        <ecNumber evidence="1">3.2.2.6</ecNumber>
    </recommendedName>
</protein>
<dbReference type="Pfam" id="PF00931">
    <property type="entry name" value="NB-ARC"/>
    <property type="match status" value="1"/>
</dbReference>
<keyword evidence="4" id="KW-0611">Plant defense</keyword>
<dbReference type="InterPro" id="IPR044974">
    <property type="entry name" value="Disease_R_plants"/>
</dbReference>
<dbReference type="Pfam" id="PF23286">
    <property type="entry name" value="LRR_13"/>
    <property type="match status" value="1"/>
</dbReference>
<dbReference type="SMART" id="SM00382">
    <property type="entry name" value="AAA"/>
    <property type="match status" value="1"/>
</dbReference>
<evidence type="ECO:0000313" key="9">
    <source>
        <dbReference type="Proteomes" id="UP000806378"/>
    </source>
</evidence>
<dbReference type="AlphaFoldDB" id="A0A8T0CHH4"/>
<keyword evidence="9" id="KW-1185">Reference proteome</keyword>
<evidence type="ECO:0000259" key="7">
    <source>
        <dbReference type="SMART" id="SM00382"/>
    </source>
</evidence>
<dbReference type="InterPro" id="IPR027417">
    <property type="entry name" value="P-loop_NTPase"/>
</dbReference>
<evidence type="ECO:0000256" key="5">
    <source>
        <dbReference type="ARBA" id="ARBA00023027"/>
    </source>
</evidence>
<dbReference type="GO" id="GO:0043531">
    <property type="term" value="F:ADP binding"/>
    <property type="evidence" value="ECO:0007669"/>
    <property type="project" value="InterPro"/>
</dbReference>
<dbReference type="SUPFAM" id="SSF52540">
    <property type="entry name" value="P-loop containing nucleoside triphosphate hydrolases"/>
    <property type="match status" value="1"/>
</dbReference>
<dbReference type="GO" id="GO:0061809">
    <property type="term" value="F:NAD+ nucleosidase activity, cyclic ADP-ribose generating"/>
    <property type="evidence" value="ECO:0007669"/>
    <property type="project" value="UniProtKB-EC"/>
</dbReference>
<dbReference type="Proteomes" id="UP000806378">
    <property type="component" value="Unassembled WGS sequence"/>
</dbReference>
<sequence length="847" mass="95353">MGSVANISGCESTLIQSFVKDILYVLHRKALHVADFPVRLQPHVDLVNSKLVRNRVVGLRGIGGVGKTTIAKAVYNCIANQFEGSCFLANVRENSKHGGLIRLQEALLHQILMDINLKIDNVDQGIHTVRDRLSQKKVLVIIDDVDHLDQLRKLVGGTDWFGPGSRIIVTTRDEHLLVAHDVDWIHTIDCLHSEDALQLFCWNAFRKIHPGIGYENLSYMLINYAKGLPLALIILGSFLRGRSISEWKSTLDKLERIPREDIYNVLKISFDGLEEQEKAIFLDIACFLRGKSKDYTKEILDACEFKSGTNAVECIVMDLPEPEEVHLGDNALANMTSLRLLVIRGAHFSGAPLRFPSGLRWIELPGCSFSSLEFNFGLKKLREINLRGSSFKRLGARFQNFKHLKSINFADCGQLIETPDFSTVQNLETLILRGCNALTKVHESVGFLLKLVTLDLHACSNLSSFPSVIILKSLETFFLSGCTKLKTFPHVGENMPSLCELHLEKSGIEELPSSLEHLVNLQSVFLDGCKNLTFLPLSMYKLHCLCLLYLSNCSKLGKFPQPIEDVDSIFLPSCCSSSRSANFMELVLRNCNLRDVNFLLAQQSFTTLRGLDLSENPFVSLPASIGRLLYLDWLGLEHCEQLQEISQLPPNIKQLYVSGCKSLKRFLRLSRVSVSDMKKLPLLELVYFSNCHNMTWFADRPSAEDLRTTFTTNFPGSEIPEWFSCRSSEGTICVEVPCDEVLNCKSFTFCVVFGLKESLSQERGMDGAIECNYSVTVDGRYIMNDQYDMQRIDSDHLWLFYGSQALLRSQHVCVDSRRSDSVCMKFSFKVDRAPSSVVLKSCGVHLA</sequence>
<dbReference type="InterPro" id="IPR002182">
    <property type="entry name" value="NB-ARC"/>
</dbReference>
<evidence type="ECO:0000313" key="8">
    <source>
        <dbReference type="EMBL" id="KAF7847101.1"/>
    </source>
</evidence>
<dbReference type="Gramene" id="rna-gnl|WGS:JABURB|Cocit.L3362.1">
    <property type="protein sequence ID" value="cds-KAF7847101.1"/>
    <property type="gene ID" value="gene-BT93_L3362"/>
</dbReference>
<evidence type="ECO:0000256" key="6">
    <source>
        <dbReference type="ARBA" id="ARBA00047304"/>
    </source>
</evidence>
<keyword evidence="5" id="KW-0520">NAD</keyword>
<comment type="catalytic activity">
    <reaction evidence="6">
        <text>NAD(+) + H2O = ADP-D-ribose + nicotinamide + H(+)</text>
        <dbReference type="Rhea" id="RHEA:16301"/>
        <dbReference type="ChEBI" id="CHEBI:15377"/>
        <dbReference type="ChEBI" id="CHEBI:15378"/>
        <dbReference type="ChEBI" id="CHEBI:17154"/>
        <dbReference type="ChEBI" id="CHEBI:57540"/>
        <dbReference type="ChEBI" id="CHEBI:57967"/>
        <dbReference type="EC" id="3.2.2.6"/>
    </reaction>
    <physiologicalReaction direction="left-to-right" evidence="6">
        <dbReference type="Rhea" id="RHEA:16302"/>
    </physiologicalReaction>
</comment>
<dbReference type="Gene3D" id="3.40.50.300">
    <property type="entry name" value="P-loop containing nucleotide triphosphate hydrolases"/>
    <property type="match status" value="1"/>
</dbReference>
<evidence type="ECO:0000256" key="4">
    <source>
        <dbReference type="ARBA" id="ARBA00022821"/>
    </source>
</evidence>
<accession>A0A8T0CHH4</accession>
<comment type="caution">
    <text evidence="8">The sequence shown here is derived from an EMBL/GenBank/DDBJ whole genome shotgun (WGS) entry which is preliminary data.</text>
</comment>
<dbReference type="InterPro" id="IPR042197">
    <property type="entry name" value="Apaf_helical"/>
</dbReference>
<dbReference type="InterPro" id="IPR032675">
    <property type="entry name" value="LRR_dom_sf"/>
</dbReference>
<dbReference type="InterPro" id="IPR045344">
    <property type="entry name" value="C-JID"/>
</dbReference>
<keyword evidence="2" id="KW-0433">Leucine-rich repeat</keyword>
<dbReference type="Gene3D" id="3.80.10.10">
    <property type="entry name" value="Ribonuclease Inhibitor"/>
    <property type="match status" value="2"/>
</dbReference>
<dbReference type="EC" id="3.2.2.6" evidence="1"/>
<dbReference type="OrthoDB" id="1645191at2759"/>
<dbReference type="Pfam" id="PF20160">
    <property type="entry name" value="C-JID"/>
    <property type="match status" value="1"/>
</dbReference>
<gene>
    <name evidence="8" type="ORF">BT93_L3362</name>
</gene>
<dbReference type="GO" id="GO:0006952">
    <property type="term" value="P:defense response"/>
    <property type="evidence" value="ECO:0007669"/>
    <property type="project" value="InterPro"/>
</dbReference>
<proteinExistence type="predicted"/>